<evidence type="ECO:0000313" key="2">
    <source>
        <dbReference type="EMBL" id="ERJ12244.1"/>
    </source>
</evidence>
<dbReference type="SUPFAM" id="SSF141259">
    <property type="entry name" value="CarD-like"/>
    <property type="match status" value="1"/>
</dbReference>
<reference evidence="2 3" key="2">
    <citation type="journal article" date="2013" name="PLoS ONE">
        <title>INDIGO - INtegrated Data Warehouse of MIcrobial GenOmes with Examples from the Red Sea Extremophiles.</title>
        <authorList>
            <person name="Alam I."/>
            <person name="Antunes A."/>
            <person name="Kamau A.A."/>
            <person name="Ba Alawi W."/>
            <person name="Kalkatawi M."/>
            <person name="Stingl U."/>
            <person name="Bajic V.B."/>
        </authorList>
    </citation>
    <scope>NUCLEOTIDE SEQUENCE [LARGE SCALE GENOMIC DNA]</scope>
    <source>
        <strain evidence="2 3">SSD-17B</strain>
    </source>
</reference>
<dbReference type="STRING" id="1033810.HLPCO_001771"/>
<evidence type="ECO:0000259" key="1">
    <source>
        <dbReference type="SMART" id="SM01058"/>
    </source>
</evidence>
<dbReference type="Proteomes" id="UP000005707">
    <property type="component" value="Unassembled WGS sequence"/>
</dbReference>
<dbReference type="EMBL" id="AFNU02000005">
    <property type="protein sequence ID" value="ERJ12244.1"/>
    <property type="molecule type" value="Genomic_DNA"/>
</dbReference>
<gene>
    <name evidence="2" type="ORF">HLPCO_001771</name>
</gene>
<accession>F7Q1U5</accession>
<dbReference type="Pfam" id="PF21095">
    <property type="entry name" value="CarD_C"/>
    <property type="match status" value="1"/>
</dbReference>
<dbReference type="InterPro" id="IPR042215">
    <property type="entry name" value="CarD-like_C"/>
</dbReference>
<dbReference type="Gene3D" id="1.20.58.1290">
    <property type="entry name" value="CarD-like, C-terminal domain"/>
    <property type="match status" value="1"/>
</dbReference>
<name>F7Q1U5_9MOLU</name>
<dbReference type="InterPro" id="IPR003711">
    <property type="entry name" value="CarD-like/TRCF_RID"/>
</dbReference>
<sequence>MKKVNDFIVYGTRGVFKIIDIEQDETDSEKGYYVLKQVDGSMVIKTPVNNSKVIRDVLTESEVNELIEGMPEVEPIWLNDSRKRSLKFREMIESGKTKDLIKVVKTLYLKNKELTENYKKMTFRDKELLNDAQKLLYAEFGFALNIPSDQVEEYILERVS</sequence>
<proteinExistence type="predicted"/>
<dbReference type="OrthoDB" id="9786074at2"/>
<evidence type="ECO:0000313" key="3">
    <source>
        <dbReference type="Proteomes" id="UP000005707"/>
    </source>
</evidence>
<dbReference type="RefSeq" id="WP_008825248.1">
    <property type="nucleotide sequence ID" value="NZ_AFNU02000005.1"/>
</dbReference>
<dbReference type="Pfam" id="PF02559">
    <property type="entry name" value="CarD_TRCF_RID"/>
    <property type="match status" value="1"/>
</dbReference>
<keyword evidence="3" id="KW-1185">Reference proteome</keyword>
<organism evidence="2 3">
    <name type="scientific">Haloplasma contractile SSD-17B</name>
    <dbReference type="NCBI Taxonomy" id="1033810"/>
    <lineage>
        <taxon>Bacteria</taxon>
        <taxon>Bacillati</taxon>
        <taxon>Mycoplasmatota</taxon>
        <taxon>Mollicutes</taxon>
        <taxon>Haloplasmatales</taxon>
        <taxon>Haloplasmataceae</taxon>
        <taxon>Haloplasma</taxon>
    </lineage>
</organism>
<dbReference type="SMART" id="SM01058">
    <property type="entry name" value="CarD_TRCF"/>
    <property type="match status" value="1"/>
</dbReference>
<protein>
    <submittedName>
        <fullName evidence="2">Transcriptional regulator protein</fullName>
    </submittedName>
</protein>
<dbReference type="AlphaFoldDB" id="F7Q1U5"/>
<dbReference type="InParanoid" id="F7Q1U5"/>
<dbReference type="InterPro" id="IPR052531">
    <property type="entry name" value="CarD-like_regulator"/>
</dbReference>
<dbReference type="Gene3D" id="2.40.10.170">
    <property type="match status" value="1"/>
</dbReference>
<dbReference type="GO" id="GO:0009303">
    <property type="term" value="P:rRNA transcription"/>
    <property type="evidence" value="ECO:0007669"/>
    <property type="project" value="TreeGrafter"/>
</dbReference>
<dbReference type="InterPro" id="IPR036101">
    <property type="entry name" value="CarD-like/TRCF_RID_sf"/>
</dbReference>
<dbReference type="eggNOG" id="COG1329">
    <property type="taxonomic scope" value="Bacteria"/>
</dbReference>
<comment type="caution">
    <text evidence="2">The sequence shown here is derived from an EMBL/GenBank/DDBJ whole genome shotgun (WGS) entry which is preliminary data.</text>
</comment>
<reference evidence="2 3" key="1">
    <citation type="journal article" date="2011" name="J. Bacteriol.">
        <title>Genome sequence of Haloplasma contractile, an unusual contractile bacterium from a deep-sea anoxic brine lake.</title>
        <authorList>
            <person name="Antunes A."/>
            <person name="Alam I."/>
            <person name="El Dorry H."/>
            <person name="Siam R."/>
            <person name="Robertson A."/>
            <person name="Bajic V.B."/>
            <person name="Stingl U."/>
        </authorList>
    </citation>
    <scope>NUCLEOTIDE SEQUENCE [LARGE SCALE GENOMIC DNA]</scope>
    <source>
        <strain evidence="2 3">SSD-17B</strain>
    </source>
</reference>
<dbReference type="PANTHER" id="PTHR38447:SF1">
    <property type="entry name" value="RNA POLYMERASE-BINDING TRANSCRIPTION FACTOR CARD"/>
    <property type="match status" value="1"/>
</dbReference>
<feature type="domain" description="CarD-like/TRCF RNAP-interacting" evidence="1">
    <location>
        <begin position="1"/>
        <end position="108"/>
    </location>
</feature>
<dbReference type="InterPro" id="IPR048792">
    <property type="entry name" value="CarD_C"/>
</dbReference>
<dbReference type="PANTHER" id="PTHR38447">
    <property type="entry name" value="TRANSCRIPTION FACTOR YDEB-RELATED"/>
    <property type="match status" value="1"/>
</dbReference>